<keyword evidence="4" id="KW-1185">Reference proteome</keyword>
<accession>A0A367F8B1</accession>
<feature type="compositionally biased region" description="Pro residues" evidence="1">
    <location>
        <begin position="327"/>
        <end position="337"/>
    </location>
</feature>
<reference evidence="3 4" key="1">
    <citation type="submission" date="2018-06" db="EMBL/GenBank/DDBJ databases">
        <title>Sphaerisporangium craniellae sp. nov., isolated from a marine sponge in the South China Sea.</title>
        <authorList>
            <person name="Li L."/>
        </authorList>
    </citation>
    <scope>NUCLEOTIDE SEQUENCE [LARGE SCALE GENOMIC DNA]</scope>
    <source>
        <strain evidence="3 4">CCTCC AA 208026</strain>
    </source>
</reference>
<keyword evidence="2" id="KW-0812">Transmembrane</keyword>
<dbReference type="Proteomes" id="UP000253094">
    <property type="component" value="Unassembled WGS sequence"/>
</dbReference>
<feature type="transmembrane region" description="Helical" evidence="2">
    <location>
        <begin position="43"/>
        <end position="64"/>
    </location>
</feature>
<keyword evidence="2" id="KW-1133">Transmembrane helix</keyword>
<feature type="compositionally biased region" description="Low complexity" evidence="1">
    <location>
        <begin position="373"/>
        <end position="403"/>
    </location>
</feature>
<proteinExistence type="predicted"/>
<dbReference type="AlphaFoldDB" id="A0A367F8B1"/>
<evidence type="ECO:0000313" key="3">
    <source>
        <dbReference type="EMBL" id="RCG25917.1"/>
    </source>
</evidence>
<gene>
    <name evidence="3" type="ORF">DQ384_30890</name>
</gene>
<dbReference type="Gene3D" id="2.130.10.10">
    <property type="entry name" value="YVTN repeat-like/Quinoprotein amine dehydrogenase"/>
    <property type="match status" value="1"/>
</dbReference>
<evidence type="ECO:0000256" key="1">
    <source>
        <dbReference type="SAM" id="MobiDB-lite"/>
    </source>
</evidence>
<name>A0A367F8B1_9ACTN</name>
<evidence type="ECO:0008006" key="5">
    <source>
        <dbReference type="Google" id="ProtNLM"/>
    </source>
</evidence>
<evidence type="ECO:0000256" key="2">
    <source>
        <dbReference type="SAM" id="Phobius"/>
    </source>
</evidence>
<dbReference type="EMBL" id="QOIL01000021">
    <property type="protein sequence ID" value="RCG25917.1"/>
    <property type="molecule type" value="Genomic_DNA"/>
</dbReference>
<comment type="caution">
    <text evidence="3">The sequence shown here is derived from an EMBL/GenBank/DDBJ whole genome shotgun (WGS) entry which is preliminary data.</text>
</comment>
<keyword evidence="2" id="KW-0472">Membrane</keyword>
<sequence length="584" mass="58848">MNDDIIRRLRDAATAVGDTVGDVPGLRLSAAVERPEPRRSKSWLVPVVAAASVIAAITAGAVAVRAGTGSQVAAAGPVAAPKFFLVASTGSLSVRGMDGEQIASVPAPSKDETFWAAQAAADNRRFYVSTTGPDCQGHFYRLTVDESGAAQAFDRLPITPPEGTAAYSLAVSGDGSKLAYAAEPCRAGARTSSLSVADTASGETRTWKASEGKIIGNVAMSGDGRYVAYQYPILARVYRINTAEGGARFQLEDPGKAPGPGASADGIVVVPAPGDVTAVPAVPAVPPDGATIAPAPPSGGTIAPAPPSGDGTAVPAPPPGAITLEPAIPPSGTPKPGTPGYGTGERPNSDTATPPPLVRTTRGVPSSPGVPRSASEPSSPGVPGSASEPSSGPEVVPADPAVPTTPATAVPLVSATAVPVDPRVVDRGPGAGKPSTVPMGRVEMAPDSPDVYVIDTTVAGEDLGTSRKITLGAEAVGGKGGLQGYRLNADGSRIIASLGRIVHTVKGAKGEVEPSTAAIVRFDASDGRLVDTIYKDEKGAMRLLAADGAAERFIVRRGDEIAAVTATGYEVLTPDVHSFPSVTW</sequence>
<feature type="region of interest" description="Disordered" evidence="1">
    <location>
        <begin position="289"/>
        <end position="403"/>
    </location>
</feature>
<evidence type="ECO:0000313" key="4">
    <source>
        <dbReference type="Proteomes" id="UP000253094"/>
    </source>
</evidence>
<dbReference type="SUPFAM" id="SSF82171">
    <property type="entry name" value="DPP6 N-terminal domain-like"/>
    <property type="match status" value="1"/>
</dbReference>
<organism evidence="3 4">
    <name type="scientific">Sphaerisporangium album</name>
    <dbReference type="NCBI Taxonomy" id="509200"/>
    <lineage>
        <taxon>Bacteria</taxon>
        <taxon>Bacillati</taxon>
        <taxon>Actinomycetota</taxon>
        <taxon>Actinomycetes</taxon>
        <taxon>Streptosporangiales</taxon>
        <taxon>Streptosporangiaceae</taxon>
        <taxon>Sphaerisporangium</taxon>
    </lineage>
</organism>
<protein>
    <recommendedName>
        <fullName evidence="5">WD40 repeat domain-containing protein</fullName>
    </recommendedName>
</protein>
<dbReference type="OrthoDB" id="3509274at2"/>
<dbReference type="InterPro" id="IPR015943">
    <property type="entry name" value="WD40/YVTN_repeat-like_dom_sf"/>
</dbReference>
<dbReference type="RefSeq" id="WP_114032406.1">
    <property type="nucleotide sequence ID" value="NZ_QOIL01000021.1"/>
</dbReference>